<accession>A0A5N6L1H5</accession>
<dbReference type="Pfam" id="PF11885">
    <property type="entry name" value="DUF3405"/>
    <property type="match status" value="1"/>
</dbReference>
<gene>
    <name evidence="3" type="ORF">FH972_025563</name>
</gene>
<keyword evidence="4" id="KW-1185">Reference proteome</keyword>
<evidence type="ECO:0000256" key="2">
    <source>
        <dbReference type="SAM" id="Phobius"/>
    </source>
</evidence>
<evidence type="ECO:0000313" key="4">
    <source>
        <dbReference type="Proteomes" id="UP000327013"/>
    </source>
</evidence>
<proteinExistence type="predicted"/>
<name>A0A5N6L1H5_9ROSI</name>
<evidence type="ECO:0008006" key="5">
    <source>
        <dbReference type="Google" id="ProtNLM"/>
    </source>
</evidence>
<dbReference type="AlphaFoldDB" id="A0A5N6L1H5"/>
<dbReference type="Proteomes" id="UP000327013">
    <property type="component" value="Unassembled WGS sequence"/>
</dbReference>
<evidence type="ECO:0000313" key="3">
    <source>
        <dbReference type="EMBL" id="KAB8542100.1"/>
    </source>
</evidence>
<feature type="compositionally biased region" description="Low complexity" evidence="1">
    <location>
        <begin position="50"/>
        <end position="60"/>
    </location>
</feature>
<feature type="compositionally biased region" description="Acidic residues" evidence="1">
    <location>
        <begin position="34"/>
        <end position="43"/>
    </location>
</feature>
<feature type="region of interest" description="Disordered" evidence="1">
    <location>
        <begin position="19"/>
        <end position="77"/>
    </location>
</feature>
<keyword evidence="2" id="KW-1133">Transmembrane helix</keyword>
<protein>
    <recommendedName>
        <fullName evidence="5">Major facilitator superfamily transporter</fullName>
    </recommendedName>
</protein>
<feature type="transmembrane region" description="Helical" evidence="2">
    <location>
        <begin position="87"/>
        <end position="109"/>
    </location>
</feature>
<comment type="caution">
    <text evidence="3">The sequence shown here is derived from an EMBL/GenBank/DDBJ whole genome shotgun (WGS) entry which is preliminary data.</text>
</comment>
<sequence>MPAFRILKTARPKWRLPDHRHNYSVRDPEKNYDYDENGFDDDWQSEHSSRASSGSYGSEEAMLRPARSFARQPSRAYEDDKAPRRRFNLYFTFVLGSALIVTVLVLTAMGRSSTSAVAAGAIHSRPPVWEEFPMLERYFGGMQTLIARGENNPEYPGDPEQVLEAIRNATSSSEGANPIISTRDSEKAMPMHSHPVSIKDKDLTGIEECFLDEASTIRIPKLHAYSGVPLGFPDHVIGSYQELGLRNDVCFDRFGRLGPYGFGYSRKYGGTSAGMEGDTLEADRIWEHDGQVDFRKVRWSKLQQKCLEKNRHRFDNPPVVASRAEPVDTSLETNIVGEEGAPLLQRAAFLIRTWSDYSYDAEDIMFLRSLISELSLESGGQFEVHFMIHVREDNVQIWSDEETRDRILAESLPEEFHGMATLWSEQQMSLLYDEIEETSHQSLPVHGNFRSAFMPVQLFSHEHPEYDFVWNWEMDVRYTGHLHELLTEAGSWAKSQPRKGLWERNARFYVPAEHGSWEDFKQMVRVQTEHSPTSKPDLWAKFGIKGKNPALHDRPAQKPVWGPVGPDSIAHEYGDVMPPTSYHADHYTWGVNEDADFLTFSPIFNPESTGWDQGHDVTGYDKSSMPPRRASLGTTTRLSRRLLATMHRETALARHTMASEMWPASVALHHGLKAVQVPAPIYIDRQWPVDYLAAVFNGGRNGAAGGSRLSVFSDDREHNLRGTTWNHDESGFAGKMWKRWLGYRVDGQGGEEWELAHEGRMCLPPMLLHPVKQVDLVYDVDVGAK</sequence>
<dbReference type="PANTHER" id="PTHR36205">
    <property type="entry name" value="CHROMOSOME 19, WHOLE GENOME SHOTGUN SEQUENCE"/>
    <property type="match status" value="1"/>
</dbReference>
<feature type="compositionally biased region" description="Basic and acidic residues" evidence="1">
    <location>
        <begin position="19"/>
        <end position="33"/>
    </location>
</feature>
<dbReference type="EMBL" id="VIBQ01000059">
    <property type="protein sequence ID" value="KAB8542100.1"/>
    <property type="molecule type" value="Genomic_DNA"/>
</dbReference>
<keyword evidence="2" id="KW-0472">Membrane</keyword>
<dbReference type="OrthoDB" id="3353407at2759"/>
<keyword evidence="2" id="KW-0812">Transmembrane</keyword>
<organism evidence="3 4">
    <name type="scientific">Carpinus fangiana</name>
    <dbReference type="NCBI Taxonomy" id="176857"/>
    <lineage>
        <taxon>Eukaryota</taxon>
        <taxon>Viridiplantae</taxon>
        <taxon>Streptophyta</taxon>
        <taxon>Embryophyta</taxon>
        <taxon>Tracheophyta</taxon>
        <taxon>Spermatophyta</taxon>
        <taxon>Magnoliopsida</taxon>
        <taxon>eudicotyledons</taxon>
        <taxon>Gunneridae</taxon>
        <taxon>Pentapetalae</taxon>
        <taxon>rosids</taxon>
        <taxon>fabids</taxon>
        <taxon>Fagales</taxon>
        <taxon>Betulaceae</taxon>
        <taxon>Carpinus</taxon>
    </lineage>
</organism>
<evidence type="ECO:0000256" key="1">
    <source>
        <dbReference type="SAM" id="MobiDB-lite"/>
    </source>
</evidence>
<dbReference type="PANTHER" id="PTHR36205:SF1">
    <property type="entry name" value="MAJOR FACILITATOR SUPERFAMILY TRANSPORTER"/>
    <property type="match status" value="1"/>
</dbReference>
<dbReference type="InterPro" id="IPR021822">
    <property type="entry name" value="DUF3405"/>
</dbReference>
<reference evidence="3 4" key="1">
    <citation type="submission" date="2019-06" db="EMBL/GenBank/DDBJ databases">
        <title>A chromosomal-level reference genome of Carpinus fangiana (Coryloideae, Betulaceae).</title>
        <authorList>
            <person name="Yang X."/>
            <person name="Wang Z."/>
            <person name="Zhang L."/>
            <person name="Hao G."/>
            <person name="Liu J."/>
            <person name="Yang Y."/>
        </authorList>
    </citation>
    <scope>NUCLEOTIDE SEQUENCE [LARGE SCALE GENOMIC DNA]</scope>
    <source>
        <strain evidence="3">Cfa_2016G</strain>
        <tissue evidence="3">Leaf</tissue>
    </source>
</reference>